<evidence type="ECO:0000256" key="1">
    <source>
        <dbReference type="SAM" id="MobiDB-lite"/>
    </source>
</evidence>
<name>A0AAD7C885_MYCRO</name>
<keyword evidence="3" id="KW-1185">Reference proteome</keyword>
<dbReference type="Proteomes" id="UP001221757">
    <property type="component" value="Unassembled WGS sequence"/>
</dbReference>
<evidence type="ECO:0000313" key="3">
    <source>
        <dbReference type="Proteomes" id="UP001221757"/>
    </source>
</evidence>
<dbReference type="EMBL" id="JARKIE010000433">
    <property type="protein sequence ID" value="KAJ7640182.1"/>
    <property type="molecule type" value="Genomic_DNA"/>
</dbReference>
<feature type="compositionally biased region" description="Acidic residues" evidence="1">
    <location>
        <begin position="268"/>
        <end position="285"/>
    </location>
</feature>
<proteinExistence type="predicted"/>
<gene>
    <name evidence="2" type="ORF">B0H17DRAFT_1216668</name>
</gene>
<comment type="caution">
    <text evidence="2">The sequence shown here is derived from an EMBL/GenBank/DDBJ whole genome shotgun (WGS) entry which is preliminary data.</text>
</comment>
<feature type="compositionally biased region" description="Acidic residues" evidence="1">
    <location>
        <begin position="227"/>
        <end position="236"/>
    </location>
</feature>
<accession>A0AAD7C885</accession>
<reference evidence="2" key="1">
    <citation type="submission" date="2023-03" db="EMBL/GenBank/DDBJ databases">
        <title>Massive genome expansion in bonnet fungi (Mycena s.s.) driven by repeated elements and novel gene families across ecological guilds.</title>
        <authorList>
            <consortium name="Lawrence Berkeley National Laboratory"/>
            <person name="Harder C.B."/>
            <person name="Miyauchi S."/>
            <person name="Viragh M."/>
            <person name="Kuo A."/>
            <person name="Thoen E."/>
            <person name="Andreopoulos B."/>
            <person name="Lu D."/>
            <person name="Skrede I."/>
            <person name="Drula E."/>
            <person name="Henrissat B."/>
            <person name="Morin E."/>
            <person name="Kohler A."/>
            <person name="Barry K."/>
            <person name="LaButti K."/>
            <person name="Morin E."/>
            <person name="Salamov A."/>
            <person name="Lipzen A."/>
            <person name="Mereny Z."/>
            <person name="Hegedus B."/>
            <person name="Baldrian P."/>
            <person name="Stursova M."/>
            <person name="Weitz H."/>
            <person name="Taylor A."/>
            <person name="Grigoriev I.V."/>
            <person name="Nagy L.G."/>
            <person name="Martin F."/>
            <person name="Kauserud H."/>
        </authorList>
    </citation>
    <scope>NUCLEOTIDE SEQUENCE</scope>
    <source>
        <strain evidence="2">CBHHK067</strain>
    </source>
</reference>
<protein>
    <submittedName>
        <fullName evidence="2">Uncharacterized protein</fullName>
    </submittedName>
</protein>
<dbReference type="AlphaFoldDB" id="A0AAD7C885"/>
<evidence type="ECO:0000313" key="2">
    <source>
        <dbReference type="EMBL" id="KAJ7640182.1"/>
    </source>
</evidence>
<organism evidence="2 3">
    <name type="scientific">Mycena rosella</name>
    <name type="common">Pink bonnet</name>
    <name type="synonym">Agaricus rosellus</name>
    <dbReference type="NCBI Taxonomy" id="1033263"/>
    <lineage>
        <taxon>Eukaryota</taxon>
        <taxon>Fungi</taxon>
        <taxon>Dikarya</taxon>
        <taxon>Basidiomycota</taxon>
        <taxon>Agaricomycotina</taxon>
        <taxon>Agaricomycetes</taxon>
        <taxon>Agaricomycetidae</taxon>
        <taxon>Agaricales</taxon>
        <taxon>Marasmiineae</taxon>
        <taxon>Mycenaceae</taxon>
        <taxon>Mycena</taxon>
    </lineage>
</organism>
<feature type="region of interest" description="Disordered" evidence="1">
    <location>
        <begin position="227"/>
        <end position="306"/>
    </location>
</feature>
<feature type="region of interest" description="Disordered" evidence="1">
    <location>
        <begin position="1"/>
        <end position="80"/>
    </location>
</feature>
<sequence length="306" mass="32774">MPIVSETAPGAGASTSTEISRSRREFLRPTTTSTHLPHPRTHAAHPDALAHSRKLRRASKSAGRANTANPADSRAAHDERSNALGTYVVSPAPYPRPVAYSAGYPRARTLSAFASSPPPIHPLRAGVRCVVLLPRLRTRTPSFRHGGTAEYRARAGPHDATPRPPILIYRIKIGAAACLRPFPTQARIRVAASVLLSPRVVARDSHRESRRIRSVGAHQSCRCADETFDANDEGDGDSIGSGDSNEDAEDSDAASMGSFISDHGSSDNEQDDVMYGEDGEEDEQSEAMSGEEAAAREIFGSDDESA</sequence>